<gene>
    <name evidence="3" type="ORF">KL771_19245</name>
</gene>
<dbReference type="InterPro" id="IPR023631">
    <property type="entry name" value="Amidase_dom"/>
</dbReference>
<sequence length="473" mass="48933">MTIDEETGAVAIAAAVGAGQISAAEVAADAARRIEAAADLVAVVDFDPDEGRVAAAEVDRRLAAGESLPLAGVPILVKDNLWVGGRRVTQGSRLFADFRPPADAIGVARMRAAGAVVMGMANSSEFACKGMTTNKVYGTTRHPLDPRLTPGGSSGGPASAVAAGLVPVALGTDGGGSSRRPPAHVGAVGYKPSYGAVPRGPGFASPFGGLSCISPIANAVADIRLVMTVLAGPDPRDAESLIALFDGRDGPSAPRIAWSPKLGLDVPVDAAVAEGLERAVAALQAAGMTVERRDPVWPDGLTELSLMPIQFAGLAAIHGEAWRRDPSLFDPDVGRQIEQGLAMDGPTVSRAFLLSQEVRRSVARFFLDVDFLLAPTVPCCAWPNDRLGPETIGGIAVAPRAHAVFTPFFNHAQVPAISLPAGRDAQGLPFGLQIAAARGWDFRLIGFAERIEAILDGAGLWTAGRPAAPRRRA</sequence>
<dbReference type="InterPro" id="IPR000120">
    <property type="entry name" value="Amidase"/>
</dbReference>
<dbReference type="Gene3D" id="3.90.1300.10">
    <property type="entry name" value="Amidase signature (AS) domain"/>
    <property type="match status" value="1"/>
</dbReference>
<dbReference type="Pfam" id="PF01425">
    <property type="entry name" value="Amidase"/>
    <property type="match status" value="1"/>
</dbReference>
<dbReference type="PANTHER" id="PTHR11895:SF151">
    <property type="entry name" value="GLUTAMYL-TRNA(GLN) AMIDOTRANSFERASE SUBUNIT A"/>
    <property type="match status" value="1"/>
</dbReference>
<accession>A0A947D8S8</accession>
<dbReference type="GO" id="GO:0003824">
    <property type="term" value="F:catalytic activity"/>
    <property type="evidence" value="ECO:0007669"/>
    <property type="project" value="InterPro"/>
</dbReference>
<dbReference type="PANTHER" id="PTHR11895">
    <property type="entry name" value="TRANSAMIDASE"/>
    <property type="match status" value="1"/>
</dbReference>
<keyword evidence="4" id="KW-1185">Reference proteome</keyword>
<reference evidence="3 4" key="1">
    <citation type="submission" date="2021-06" db="EMBL/GenBank/DDBJ databases">
        <authorList>
            <person name="Grouzdev D.S."/>
            <person name="Koziaeva V."/>
        </authorList>
    </citation>
    <scope>NUCLEOTIDE SEQUENCE [LARGE SCALE GENOMIC DNA]</scope>
    <source>
        <strain evidence="3 4">22</strain>
    </source>
</reference>
<dbReference type="InterPro" id="IPR036928">
    <property type="entry name" value="AS_sf"/>
</dbReference>
<evidence type="ECO:0000313" key="3">
    <source>
        <dbReference type="EMBL" id="MBT9291611.1"/>
    </source>
</evidence>
<evidence type="ECO:0000256" key="1">
    <source>
        <dbReference type="ARBA" id="ARBA00009199"/>
    </source>
</evidence>
<comment type="similarity">
    <text evidence="1">Belongs to the amidase family.</text>
</comment>
<comment type="caution">
    <text evidence="3">The sequence shown here is derived from an EMBL/GenBank/DDBJ whole genome shotgun (WGS) entry which is preliminary data.</text>
</comment>
<proteinExistence type="inferred from homology"/>
<dbReference type="EMBL" id="JAHHZF010000009">
    <property type="protein sequence ID" value="MBT9291611.1"/>
    <property type="molecule type" value="Genomic_DNA"/>
</dbReference>
<evidence type="ECO:0000313" key="4">
    <source>
        <dbReference type="Proteomes" id="UP000766595"/>
    </source>
</evidence>
<organism evidence="3 4">
    <name type="scientific">Prosthecodimorpha staleyi</name>
    <dbReference type="NCBI Taxonomy" id="2840188"/>
    <lineage>
        <taxon>Bacteria</taxon>
        <taxon>Pseudomonadati</taxon>
        <taxon>Pseudomonadota</taxon>
        <taxon>Alphaproteobacteria</taxon>
        <taxon>Hyphomicrobiales</taxon>
        <taxon>Ancalomicrobiaceae</taxon>
        <taxon>Prosthecodimorpha</taxon>
    </lineage>
</organism>
<dbReference type="AlphaFoldDB" id="A0A947D8S8"/>
<protein>
    <submittedName>
        <fullName evidence="3">Amidase</fullName>
    </submittedName>
</protein>
<name>A0A947D8S8_9HYPH</name>
<dbReference type="SUPFAM" id="SSF75304">
    <property type="entry name" value="Amidase signature (AS) enzymes"/>
    <property type="match status" value="1"/>
</dbReference>
<dbReference type="RefSeq" id="WP_261970146.1">
    <property type="nucleotide sequence ID" value="NZ_JAHHZF010000009.1"/>
</dbReference>
<dbReference type="Proteomes" id="UP000766595">
    <property type="component" value="Unassembled WGS sequence"/>
</dbReference>
<evidence type="ECO:0000259" key="2">
    <source>
        <dbReference type="Pfam" id="PF01425"/>
    </source>
</evidence>
<feature type="domain" description="Amidase" evidence="2">
    <location>
        <begin position="29"/>
        <end position="444"/>
    </location>
</feature>